<sequence>MKVILLNQNPAVSRLVRLSIEKIGYKLEEYSNIAQLDEQNPADVFICDHELVDDSVDYTPFGKHIIFLVPRNFAKKLGKHTLEKPFLPTDFMDFVKRVATSGDDEAELQEPSNSDFSDTSAENFSSDINDLDLDSFGDFDTLADDDLASQSDSASKPSDESAKSDEGLSCSKLAKDLDEPSELDTKNLDDILGQLDFEDDESKQTSDENKEVAQITEVSKKSDEGLDATLSESFVEGGEDDLIEDRIPAQLASSDVNGQDDLIEESIPENLADEKKEQLAQLSSMVDEIDNMDEQKSSAEESDDSLDMTDLKDLVGVSDKAETKEESTNEVAELEEIAEDVAPADEVVADEMPASSKLSQEEQVASLKEEMVKAEDKTAAVTGEGNEDIELSEVAGIAEASNEVGADEIASDDDSLDMTDFKELVGVSDDDMAETSDEISELSEVKDEISKVAKIAEASDEIVADEVAKTSLSDEVASGDDEFAGISESDLARALGLDIAGLSSEQEKPKEQKNNADIEQAKSQISSQITETIGATLASSPALKEAIKGMKIKINISFEE</sequence>
<organism evidence="2 3">
    <name type="scientific">Campylobacter magnus</name>
    <dbReference type="NCBI Taxonomy" id="3026462"/>
    <lineage>
        <taxon>Bacteria</taxon>
        <taxon>Pseudomonadati</taxon>
        <taxon>Campylobacterota</taxon>
        <taxon>Epsilonproteobacteria</taxon>
        <taxon>Campylobacterales</taxon>
        <taxon>Campylobacteraceae</taxon>
        <taxon>Campylobacter</taxon>
    </lineage>
</organism>
<feature type="compositionally biased region" description="Basic and acidic residues" evidence="1">
    <location>
        <begin position="173"/>
        <end position="189"/>
    </location>
</feature>
<name>A0ABT8TCS8_9BACT</name>
<evidence type="ECO:0000313" key="2">
    <source>
        <dbReference type="EMBL" id="MDO2410081.1"/>
    </source>
</evidence>
<accession>A0ABT8TCS8</accession>
<evidence type="ECO:0000256" key="1">
    <source>
        <dbReference type="SAM" id="MobiDB-lite"/>
    </source>
</evidence>
<comment type="caution">
    <text evidence="2">The sequence shown here is derived from an EMBL/GenBank/DDBJ whole genome shotgun (WGS) entry which is preliminary data.</text>
</comment>
<dbReference type="Proteomes" id="UP001171111">
    <property type="component" value="Unassembled WGS sequence"/>
</dbReference>
<feature type="region of interest" description="Disordered" evidence="1">
    <location>
        <begin position="147"/>
        <end position="227"/>
    </location>
</feature>
<feature type="compositionally biased region" description="Basic and acidic residues" evidence="1">
    <location>
        <begin position="368"/>
        <end position="378"/>
    </location>
</feature>
<feature type="compositionally biased region" description="Polar residues" evidence="1">
    <location>
        <begin position="110"/>
        <end position="123"/>
    </location>
</feature>
<evidence type="ECO:0008006" key="4">
    <source>
        <dbReference type="Google" id="ProtNLM"/>
    </source>
</evidence>
<reference evidence="2 3" key="1">
    <citation type="submission" date="2023-06" db="EMBL/GenBank/DDBJ databases">
        <title>Campylobacter magnum sp. nov., isolated from cecal contents of domestic pigs (Sus scrofa domesticus).</title>
        <authorList>
            <person name="Papic B."/>
            <person name="Gruntar I."/>
        </authorList>
    </citation>
    <scope>NUCLEOTIDE SEQUENCE [LARGE SCALE GENOMIC DNA]</scope>
    <source>
        <strain evidence="3">34484-21</strain>
    </source>
</reference>
<evidence type="ECO:0000313" key="3">
    <source>
        <dbReference type="Proteomes" id="UP001171111"/>
    </source>
</evidence>
<protein>
    <recommendedName>
        <fullName evidence="4">Highly acidic protein</fullName>
    </recommendedName>
</protein>
<feature type="compositionally biased region" description="Basic and acidic residues" evidence="1">
    <location>
        <begin position="157"/>
        <end position="166"/>
    </location>
</feature>
<feature type="compositionally biased region" description="Basic and acidic residues" evidence="1">
    <location>
        <begin position="505"/>
        <end position="520"/>
    </location>
</feature>
<feature type="compositionally biased region" description="Basic and acidic residues" evidence="1">
    <location>
        <begin position="309"/>
        <end position="327"/>
    </location>
</feature>
<keyword evidence="3" id="KW-1185">Reference proteome</keyword>
<feature type="compositionally biased region" description="Basic and acidic residues" evidence="1">
    <location>
        <begin position="202"/>
        <end position="211"/>
    </location>
</feature>
<feature type="region of interest" description="Disordered" evidence="1">
    <location>
        <begin position="502"/>
        <end position="524"/>
    </location>
</feature>
<feature type="region of interest" description="Disordered" evidence="1">
    <location>
        <begin position="368"/>
        <end position="387"/>
    </location>
</feature>
<proteinExistence type="predicted"/>
<feature type="region of interest" description="Disordered" evidence="1">
    <location>
        <begin position="251"/>
        <end position="332"/>
    </location>
</feature>
<dbReference type="EMBL" id="JAULJQ010000012">
    <property type="protein sequence ID" value="MDO2410081.1"/>
    <property type="molecule type" value="Genomic_DNA"/>
</dbReference>
<gene>
    <name evidence="2" type="ORF">Q2362_08290</name>
</gene>
<dbReference type="RefSeq" id="WP_302244862.1">
    <property type="nucleotide sequence ID" value="NZ_JAULJQ010000012.1"/>
</dbReference>
<feature type="region of interest" description="Disordered" evidence="1">
    <location>
        <begin position="102"/>
        <end position="123"/>
    </location>
</feature>